<dbReference type="InterPro" id="IPR023997">
    <property type="entry name" value="TonB-dep_OMP_SusC/RagA_CS"/>
</dbReference>
<evidence type="ECO:0000256" key="1">
    <source>
        <dbReference type="ARBA" id="ARBA00004571"/>
    </source>
</evidence>
<keyword evidence="4 7" id="KW-0812">Transmembrane</keyword>
<evidence type="ECO:0000313" key="10">
    <source>
        <dbReference type="Proteomes" id="UP001597387"/>
    </source>
</evidence>
<evidence type="ECO:0000256" key="4">
    <source>
        <dbReference type="ARBA" id="ARBA00022692"/>
    </source>
</evidence>
<dbReference type="NCBIfam" id="TIGR04056">
    <property type="entry name" value="OMP_RagA_SusC"/>
    <property type="match status" value="1"/>
</dbReference>
<dbReference type="InterPro" id="IPR039426">
    <property type="entry name" value="TonB-dep_rcpt-like"/>
</dbReference>
<dbReference type="RefSeq" id="WP_255905551.1">
    <property type="nucleotide sequence ID" value="NZ_JAFMZO010000006.1"/>
</dbReference>
<dbReference type="PROSITE" id="PS52016">
    <property type="entry name" value="TONB_DEPENDENT_REC_3"/>
    <property type="match status" value="1"/>
</dbReference>
<dbReference type="InterPro" id="IPR012910">
    <property type="entry name" value="Plug_dom"/>
</dbReference>
<dbReference type="Gene3D" id="2.60.40.1120">
    <property type="entry name" value="Carboxypeptidase-like, regulatory domain"/>
    <property type="match status" value="1"/>
</dbReference>
<evidence type="ECO:0000256" key="7">
    <source>
        <dbReference type="PROSITE-ProRule" id="PRU01360"/>
    </source>
</evidence>
<dbReference type="Pfam" id="PF13715">
    <property type="entry name" value="CarbopepD_reg_2"/>
    <property type="match status" value="1"/>
</dbReference>
<dbReference type="InterPro" id="IPR023996">
    <property type="entry name" value="TonB-dep_OMP_SusC/RagA"/>
</dbReference>
<evidence type="ECO:0000256" key="6">
    <source>
        <dbReference type="ARBA" id="ARBA00023237"/>
    </source>
</evidence>
<gene>
    <name evidence="9" type="ORF">ACFSJU_19265</name>
</gene>
<dbReference type="InterPro" id="IPR036942">
    <property type="entry name" value="Beta-barrel_TonB_sf"/>
</dbReference>
<evidence type="ECO:0000256" key="3">
    <source>
        <dbReference type="ARBA" id="ARBA00022452"/>
    </source>
</evidence>
<evidence type="ECO:0000256" key="5">
    <source>
        <dbReference type="ARBA" id="ARBA00023136"/>
    </source>
</evidence>
<evidence type="ECO:0000256" key="2">
    <source>
        <dbReference type="ARBA" id="ARBA00022448"/>
    </source>
</evidence>
<dbReference type="SUPFAM" id="SSF49464">
    <property type="entry name" value="Carboxypeptidase regulatory domain-like"/>
    <property type="match status" value="1"/>
</dbReference>
<dbReference type="Gene3D" id="2.170.130.10">
    <property type="entry name" value="TonB-dependent receptor, plug domain"/>
    <property type="match status" value="1"/>
</dbReference>
<evidence type="ECO:0000313" key="9">
    <source>
        <dbReference type="EMBL" id="MFD2164554.1"/>
    </source>
</evidence>
<proteinExistence type="inferred from homology"/>
<dbReference type="InterPro" id="IPR037066">
    <property type="entry name" value="Plug_dom_sf"/>
</dbReference>
<comment type="caution">
    <text evidence="9">The sequence shown here is derived from an EMBL/GenBank/DDBJ whole genome shotgun (WGS) entry which is preliminary data.</text>
</comment>
<dbReference type="Proteomes" id="UP001597387">
    <property type="component" value="Unassembled WGS sequence"/>
</dbReference>
<keyword evidence="6 7" id="KW-0998">Cell outer membrane</keyword>
<protein>
    <submittedName>
        <fullName evidence="9">SusC/RagA family TonB-linked outer membrane protein</fullName>
    </submittedName>
</protein>
<dbReference type="Gene3D" id="2.40.170.20">
    <property type="entry name" value="TonB-dependent receptor, beta-barrel domain"/>
    <property type="match status" value="1"/>
</dbReference>
<reference evidence="10" key="1">
    <citation type="journal article" date="2019" name="Int. J. Syst. Evol. Microbiol.">
        <title>The Global Catalogue of Microorganisms (GCM) 10K type strain sequencing project: providing services to taxonomists for standard genome sequencing and annotation.</title>
        <authorList>
            <consortium name="The Broad Institute Genomics Platform"/>
            <consortium name="The Broad Institute Genome Sequencing Center for Infectious Disease"/>
            <person name="Wu L."/>
            <person name="Ma J."/>
        </authorList>
    </citation>
    <scope>NUCLEOTIDE SEQUENCE [LARGE SCALE GENOMIC DNA]</scope>
    <source>
        <strain evidence="10">KCTC 42217</strain>
    </source>
</reference>
<dbReference type="EMBL" id="JBHUHZ010000005">
    <property type="protein sequence ID" value="MFD2164554.1"/>
    <property type="molecule type" value="Genomic_DNA"/>
</dbReference>
<organism evidence="9 10">
    <name type="scientific">Paradesertivirga mongoliensis</name>
    <dbReference type="NCBI Taxonomy" id="2100740"/>
    <lineage>
        <taxon>Bacteria</taxon>
        <taxon>Pseudomonadati</taxon>
        <taxon>Bacteroidota</taxon>
        <taxon>Sphingobacteriia</taxon>
        <taxon>Sphingobacteriales</taxon>
        <taxon>Sphingobacteriaceae</taxon>
        <taxon>Paradesertivirga</taxon>
    </lineage>
</organism>
<dbReference type="Pfam" id="PF07715">
    <property type="entry name" value="Plug"/>
    <property type="match status" value="1"/>
</dbReference>
<feature type="domain" description="TonB-dependent receptor plug" evidence="8">
    <location>
        <begin position="146"/>
        <end position="254"/>
    </location>
</feature>
<comment type="similarity">
    <text evidence="7">Belongs to the TonB-dependent receptor family.</text>
</comment>
<keyword evidence="2 7" id="KW-0813">Transport</keyword>
<dbReference type="InterPro" id="IPR008969">
    <property type="entry name" value="CarboxyPept-like_regulatory"/>
</dbReference>
<comment type="subcellular location">
    <subcellularLocation>
        <location evidence="1 7">Cell outer membrane</location>
        <topology evidence="1 7">Multi-pass membrane protein</topology>
    </subcellularLocation>
</comment>
<evidence type="ECO:0000259" key="8">
    <source>
        <dbReference type="Pfam" id="PF07715"/>
    </source>
</evidence>
<keyword evidence="3 7" id="KW-1134">Transmembrane beta strand</keyword>
<keyword evidence="10" id="KW-1185">Reference proteome</keyword>
<dbReference type="SUPFAM" id="SSF56935">
    <property type="entry name" value="Porins"/>
    <property type="match status" value="1"/>
</dbReference>
<accession>A0ABW4ZQY0</accession>
<dbReference type="NCBIfam" id="TIGR04057">
    <property type="entry name" value="SusC_RagA_signa"/>
    <property type="match status" value="1"/>
</dbReference>
<name>A0ABW4ZQY0_9SPHI</name>
<keyword evidence="5 7" id="KW-0472">Membrane</keyword>
<sequence length="1047" mass="115129">MMRLLSFYLFVPLLLLGAGNVRGGARSNFNGIGYLNRLHTGDKIVLRSVSWVLKGIVVDENNERLPGATVRLVGSASVATTNGDGEFIIEISNENDSLSIAFIGYKTKTVRAGSERTITVKLEPDIEGQKLSEVQVIGYGTQKKTTMVGSVASVSVKELQKFSTPSLSNSIGGKLPGVITRQASGEPGYDAAAIYIRGMVSQAGERRPLIIVDGVERELNNYWNTINVQEIESFSVLKDATATAVYGSRGANGVIMITTKRGALGKPKVTFRSETAVLSAIRITDNVDSYEYASLMNEASVNTGGAPVYSDAQLEKYRNGSDPYLYPNVNWNDVVLNRRALQTINNLGISGGSESIKYYANLAFTLQEGNYNEDGSIPYKTNAALKKYNFRSNVDISLTKNLSVDLGVSGIIQNLNLPGESAARIFERLKLITPLSMPLTNPNGSIPGNTGDLVLNPYSLATQTGYTRQFYNTLVSNLGARWNLSSVTEGLSLRGLAAFDVVDITQNIRNRTPSTFLYSKNSLGEDVYQPLVNETPLGLRNLFESYRTIYAEAAANYDRTFGKHGVSGLLLAQRREYVDVATQNSIANLPERRQGLVGRFTYNFDSKYLLELNAAYNGSENFPKGKQYGFFPSIGAGWLISNEGFWNSNVVNSLKLRGSYGRVGNDRIGGARFLFQTIVEKNGPGYDYGLGYNNGIGGIVESRIGNQDVTWELAKKSNIGLDLGLFNNRISLTADLFHERREDQLLQRVSIPVYTGYPSSTVPFGNVGISTNKGVDAGLQIRNTTKKGFYYSFLGNFTFAKNNIVENDIPSPLYPQQELRGNVIGANLGYVALGFFKDQADIDASPKQTELMSIIRPGDVKYKDQNGDGLINNADRVIIGKYGADPQIMYGFGTTLGWRGIDFTIFFTGAARRDFFFNDRNFSMWAFQHGLGTYNVNQEYYDNRWVPGADNTNAKYPAVVPGSTNNYIISSLWQRSGNYLKIKNAEIGYSLPKSITRRAAINTARLFVQGTNLAIWDKIKIIDPESDFGTGGYPTTSNLNFGLEVNF</sequence>